<protein>
    <recommendedName>
        <fullName evidence="2">DUF4142 domain-containing protein</fullName>
    </recommendedName>
</protein>
<reference evidence="3 4" key="1">
    <citation type="journal article" date="2012" name="J. Bacteriol.">
        <title>Genome Sequence of Fibrella aestuarina BUZ 2T, a Filamentous Marine Bacterium.</title>
        <authorList>
            <person name="Filippini M."/>
            <person name="Qi W."/>
            <person name="Blom J."/>
            <person name="Goesmann A."/>
            <person name="Smits T.H."/>
            <person name="Bagheri H.C."/>
        </authorList>
    </citation>
    <scope>NUCLEOTIDE SEQUENCE [LARGE SCALE GENOMIC DNA]</scope>
    <source>
        <strain evidence="4">BUZ 2T</strain>
    </source>
</reference>
<dbReference type="KEGG" id="fae:FAES_1103"/>
<evidence type="ECO:0000259" key="2">
    <source>
        <dbReference type="Pfam" id="PF13628"/>
    </source>
</evidence>
<keyword evidence="4" id="KW-1185">Reference proteome</keyword>
<dbReference type="EMBL" id="HE796683">
    <property type="protein sequence ID" value="CCG99113.1"/>
    <property type="molecule type" value="Genomic_DNA"/>
</dbReference>
<keyword evidence="1" id="KW-1133">Transmembrane helix</keyword>
<dbReference type="Pfam" id="PF13628">
    <property type="entry name" value="DUF4142"/>
    <property type="match status" value="1"/>
</dbReference>
<name>I0K4R0_9BACT</name>
<keyword evidence="1" id="KW-0472">Membrane</keyword>
<accession>I0K4R0</accession>
<dbReference type="STRING" id="1166018.FAES_1103"/>
<feature type="domain" description="DUF4142" evidence="2">
    <location>
        <begin position="83"/>
        <end position="212"/>
    </location>
</feature>
<dbReference type="AlphaFoldDB" id="I0K4R0"/>
<gene>
    <name evidence="3" type="ORF">FAES_1103</name>
</gene>
<dbReference type="HOGENOM" id="CLU_1265370_0_0_10"/>
<dbReference type="eggNOG" id="COG3652">
    <property type="taxonomic scope" value="Bacteria"/>
</dbReference>
<sequence>MTFRWYQQNVMNMNNSATRAGLIGITTVCLLLVAIGLLTVVTSCSTDSTDKVKQANDKRIDGQAAVFSNEAKDDAKSMADKMVDLASMQQTANQLSQEASRRATNPQVKAYAQRVISANQQADNELRRLATELKIELPATLSSEGKDRLADLQHAEPGVALDLKYLDEMSKVAKKSANAADDLADAGTTDAVRSYGKKLKKTQEDADDAIKQLKNAIN</sequence>
<feature type="transmembrane region" description="Helical" evidence="1">
    <location>
        <begin position="20"/>
        <end position="41"/>
    </location>
</feature>
<dbReference type="Gene3D" id="1.20.1260.10">
    <property type="match status" value="1"/>
</dbReference>
<proteinExistence type="predicted"/>
<organism evidence="3 4">
    <name type="scientific">Fibrella aestuarina BUZ 2</name>
    <dbReference type="NCBI Taxonomy" id="1166018"/>
    <lineage>
        <taxon>Bacteria</taxon>
        <taxon>Pseudomonadati</taxon>
        <taxon>Bacteroidota</taxon>
        <taxon>Cytophagia</taxon>
        <taxon>Cytophagales</taxon>
        <taxon>Spirosomataceae</taxon>
        <taxon>Fibrella</taxon>
    </lineage>
</organism>
<evidence type="ECO:0000313" key="4">
    <source>
        <dbReference type="Proteomes" id="UP000011058"/>
    </source>
</evidence>
<evidence type="ECO:0000313" key="3">
    <source>
        <dbReference type="EMBL" id="CCG99113.1"/>
    </source>
</evidence>
<evidence type="ECO:0000256" key="1">
    <source>
        <dbReference type="SAM" id="Phobius"/>
    </source>
</evidence>
<dbReference type="Proteomes" id="UP000011058">
    <property type="component" value="Chromosome"/>
</dbReference>
<keyword evidence="1" id="KW-0812">Transmembrane</keyword>
<dbReference type="InterPro" id="IPR012347">
    <property type="entry name" value="Ferritin-like"/>
</dbReference>
<dbReference type="InterPro" id="IPR025419">
    <property type="entry name" value="DUF4142"/>
</dbReference>